<dbReference type="Pfam" id="PF22752">
    <property type="entry name" value="DUF488-N3i"/>
    <property type="match status" value="1"/>
</dbReference>
<name>A0A401ISH7_9LACO</name>
<dbReference type="EMBL" id="BFFP01000011">
    <property type="protein sequence ID" value="GBG94445.1"/>
    <property type="molecule type" value="Genomic_DNA"/>
</dbReference>
<sequence length="120" mass="13885">MLSIQRIYSIRQNPPSGYRILVDRLWPRGISKAQAQLDDWAKTIAPSPELRKWFAHDPSKFEEFRSRYLQELTENPDTPAFIDQVQTQLAQGDVTLLYAAKDEEHNQAVVLLAYLQEKVA</sequence>
<dbReference type="PANTHER" id="PTHR36849">
    <property type="entry name" value="CYTOPLASMIC PROTEIN-RELATED"/>
    <property type="match status" value="1"/>
</dbReference>
<evidence type="ECO:0000313" key="1">
    <source>
        <dbReference type="EMBL" id="GBG94445.1"/>
    </source>
</evidence>
<dbReference type="Proteomes" id="UP000286848">
    <property type="component" value="Unassembled WGS sequence"/>
</dbReference>
<keyword evidence="2" id="KW-1185">Reference proteome</keyword>
<reference evidence="1 2" key="1">
    <citation type="journal article" date="2019" name="Int. J. Syst. Evol. Microbiol.">
        <title>Lactobacillus salitolerans sp. nov., a novel lactic acid bacterium isolated from spent mushroom substrates.</title>
        <authorList>
            <person name="Tohno M."/>
            <person name="Tanizawa Y."/>
            <person name="Kojima Y."/>
            <person name="Sakamoto M."/>
            <person name="Nakamura Y."/>
            <person name="Ohkuma M."/>
            <person name="Kobayashi H."/>
        </authorList>
    </citation>
    <scope>NUCLEOTIDE SEQUENCE [LARGE SCALE GENOMIC DNA]</scope>
    <source>
        <strain evidence="1 2">YK43</strain>
    </source>
</reference>
<evidence type="ECO:0000313" key="2">
    <source>
        <dbReference type="Proteomes" id="UP000286848"/>
    </source>
</evidence>
<organism evidence="1 2">
    <name type="scientific">Ligilactobacillus salitolerans</name>
    <dbReference type="NCBI Taxonomy" id="1808352"/>
    <lineage>
        <taxon>Bacteria</taxon>
        <taxon>Bacillati</taxon>
        <taxon>Bacillota</taxon>
        <taxon>Bacilli</taxon>
        <taxon>Lactobacillales</taxon>
        <taxon>Lactobacillaceae</taxon>
        <taxon>Ligilactobacillus</taxon>
    </lineage>
</organism>
<gene>
    <name evidence="1" type="ORF">LFYK43_09040</name>
</gene>
<comment type="caution">
    <text evidence="1">The sequence shown here is derived from an EMBL/GenBank/DDBJ whole genome shotgun (WGS) entry which is preliminary data.</text>
</comment>
<evidence type="ECO:0008006" key="3">
    <source>
        <dbReference type="Google" id="ProtNLM"/>
    </source>
</evidence>
<dbReference type="PANTHER" id="PTHR36849:SF1">
    <property type="entry name" value="CYTOPLASMIC PROTEIN"/>
    <property type="match status" value="1"/>
</dbReference>
<proteinExistence type="predicted"/>
<protein>
    <recommendedName>
        <fullName evidence="3">MarR family transcriptional regulator</fullName>
    </recommendedName>
</protein>
<accession>A0A401ISH7</accession>
<dbReference type="InterPro" id="IPR052552">
    <property type="entry name" value="YeaO-like"/>
</dbReference>
<dbReference type="AlphaFoldDB" id="A0A401ISH7"/>
<dbReference type="RefSeq" id="WP_229717950.1">
    <property type="nucleotide sequence ID" value="NZ_BFFP01000011.1"/>
</dbReference>